<evidence type="ECO:0000259" key="12">
    <source>
        <dbReference type="PROSITE" id="PS50157"/>
    </source>
</evidence>
<sequence length="128" mass="14294">KEEPDSDDWPFICSWSYCGKRFTRSDELQRHRRTHTGEKKFVCPECSKRFMRSDHLAKHIKTHLHKKGLNSVTTAGQTEAATPSDSIITGGGATLILTNLQQAGTQDLLSNSDLPLQLVTVPANEVME</sequence>
<dbReference type="Proteomes" id="UP000314983">
    <property type="component" value="Chromosome 1"/>
</dbReference>
<evidence type="ECO:0000256" key="3">
    <source>
        <dbReference type="ARBA" id="ARBA00022737"/>
    </source>
</evidence>
<evidence type="ECO:0000256" key="4">
    <source>
        <dbReference type="ARBA" id="ARBA00022771"/>
    </source>
</evidence>
<reference evidence="13" key="3">
    <citation type="submission" date="2025-09" db="UniProtKB">
        <authorList>
            <consortium name="Ensembl"/>
        </authorList>
    </citation>
    <scope>IDENTIFICATION</scope>
</reference>
<evidence type="ECO:0000256" key="11">
    <source>
        <dbReference type="PROSITE-ProRule" id="PRU00042"/>
    </source>
</evidence>
<dbReference type="PROSITE" id="PS50157">
    <property type="entry name" value="ZINC_FINGER_C2H2_2"/>
    <property type="match status" value="2"/>
</dbReference>
<evidence type="ECO:0000256" key="6">
    <source>
        <dbReference type="ARBA" id="ARBA00023015"/>
    </source>
</evidence>
<organism evidence="13 14">
    <name type="scientific">Electrophorus electricus</name>
    <name type="common">Electric eel</name>
    <name type="synonym">Gymnotus electricus</name>
    <dbReference type="NCBI Taxonomy" id="8005"/>
    <lineage>
        <taxon>Eukaryota</taxon>
        <taxon>Metazoa</taxon>
        <taxon>Chordata</taxon>
        <taxon>Craniata</taxon>
        <taxon>Vertebrata</taxon>
        <taxon>Euteleostomi</taxon>
        <taxon>Actinopterygii</taxon>
        <taxon>Neopterygii</taxon>
        <taxon>Teleostei</taxon>
        <taxon>Ostariophysi</taxon>
        <taxon>Gymnotiformes</taxon>
        <taxon>Gymnotoidei</taxon>
        <taxon>Gymnotidae</taxon>
        <taxon>Electrophorus</taxon>
    </lineage>
</organism>
<keyword evidence="6" id="KW-0805">Transcription regulation</keyword>
<comment type="subcellular location">
    <subcellularLocation>
        <location evidence="1">Nucleus</location>
    </subcellularLocation>
</comment>
<keyword evidence="5" id="KW-0862">Zinc</keyword>
<protein>
    <recommendedName>
        <fullName evidence="12">C2H2-type domain-containing protein</fullName>
    </recommendedName>
</protein>
<dbReference type="GO" id="GO:0035118">
    <property type="term" value="P:embryonic pectoral fin morphogenesis"/>
    <property type="evidence" value="ECO:0007669"/>
    <property type="project" value="UniProtKB-ARBA"/>
</dbReference>
<keyword evidence="7" id="KW-0238">DNA-binding</keyword>
<dbReference type="FunFam" id="3.30.160.60:FF:000014">
    <property type="entry name" value="Transcription factor Sp3"/>
    <property type="match status" value="1"/>
</dbReference>
<dbReference type="GO" id="GO:0008270">
    <property type="term" value="F:zinc ion binding"/>
    <property type="evidence" value="ECO:0007669"/>
    <property type="project" value="UniProtKB-KW"/>
</dbReference>
<comment type="similarity">
    <text evidence="10">Belongs to the Sp1 C2H2-type zinc-finger protein family.</text>
</comment>
<dbReference type="SMART" id="SM00355">
    <property type="entry name" value="ZnF_C2H2"/>
    <property type="match status" value="2"/>
</dbReference>
<keyword evidence="4 11" id="KW-0863">Zinc-finger</keyword>
<reference evidence="13" key="2">
    <citation type="submission" date="2025-08" db="UniProtKB">
        <authorList>
            <consortium name="Ensembl"/>
        </authorList>
    </citation>
    <scope>IDENTIFICATION</scope>
</reference>
<evidence type="ECO:0000256" key="5">
    <source>
        <dbReference type="ARBA" id="ARBA00022833"/>
    </source>
</evidence>
<dbReference type="PANTHER" id="PTHR23235">
    <property type="entry name" value="KRUEPPEL-LIKE TRANSCRIPTION FACTOR"/>
    <property type="match status" value="1"/>
</dbReference>
<dbReference type="SUPFAM" id="SSF57667">
    <property type="entry name" value="beta-beta-alpha zinc fingers"/>
    <property type="match status" value="1"/>
</dbReference>
<keyword evidence="14" id="KW-1185">Reference proteome</keyword>
<dbReference type="Ensembl" id="ENSEEET00000058962.1">
    <property type="protein sequence ID" value="ENSEEEP00000055420.1"/>
    <property type="gene ID" value="ENSEEEG00000025146.1"/>
</dbReference>
<proteinExistence type="inferred from homology"/>
<dbReference type="AlphaFoldDB" id="A0AAY5EEN6"/>
<dbReference type="FunFam" id="3.30.160.60:FF:000026">
    <property type="entry name" value="Transcription factor Sp3"/>
    <property type="match status" value="1"/>
</dbReference>
<evidence type="ECO:0000256" key="9">
    <source>
        <dbReference type="ARBA" id="ARBA00023242"/>
    </source>
</evidence>
<dbReference type="PANTHER" id="PTHR23235:SF3">
    <property type="entry name" value="TRANSCRIPTION FACTOR SP3"/>
    <property type="match status" value="1"/>
</dbReference>
<keyword evidence="9" id="KW-0539">Nucleus</keyword>
<dbReference type="Pfam" id="PF00096">
    <property type="entry name" value="zf-C2H2"/>
    <property type="match status" value="2"/>
</dbReference>
<name>A0AAY5EEN6_ELEEL</name>
<evidence type="ECO:0000256" key="1">
    <source>
        <dbReference type="ARBA" id="ARBA00004123"/>
    </source>
</evidence>
<evidence type="ECO:0000256" key="10">
    <source>
        <dbReference type="ARBA" id="ARBA00038409"/>
    </source>
</evidence>
<dbReference type="GO" id="GO:0005634">
    <property type="term" value="C:nucleus"/>
    <property type="evidence" value="ECO:0007669"/>
    <property type="project" value="UniProtKB-SubCell"/>
</dbReference>
<evidence type="ECO:0000313" key="13">
    <source>
        <dbReference type="Ensembl" id="ENSEEEP00000055420.1"/>
    </source>
</evidence>
<dbReference type="GO" id="GO:0045743">
    <property type="term" value="P:positive regulation of fibroblast growth factor receptor signaling pathway"/>
    <property type="evidence" value="ECO:0007669"/>
    <property type="project" value="UniProtKB-ARBA"/>
</dbReference>
<keyword evidence="2" id="KW-0479">Metal-binding</keyword>
<dbReference type="GO" id="GO:0000978">
    <property type="term" value="F:RNA polymerase II cis-regulatory region sequence-specific DNA binding"/>
    <property type="evidence" value="ECO:0007669"/>
    <property type="project" value="TreeGrafter"/>
</dbReference>
<evidence type="ECO:0000256" key="2">
    <source>
        <dbReference type="ARBA" id="ARBA00022723"/>
    </source>
</evidence>
<accession>A0AAY5EEN6</accession>
<evidence type="ECO:0000256" key="7">
    <source>
        <dbReference type="ARBA" id="ARBA00023125"/>
    </source>
</evidence>
<dbReference type="Gene3D" id="3.30.160.60">
    <property type="entry name" value="Classic Zinc Finger"/>
    <property type="match status" value="2"/>
</dbReference>
<dbReference type="InterPro" id="IPR036236">
    <property type="entry name" value="Znf_C2H2_sf"/>
</dbReference>
<evidence type="ECO:0000256" key="8">
    <source>
        <dbReference type="ARBA" id="ARBA00023163"/>
    </source>
</evidence>
<dbReference type="GeneTree" id="ENSGT00940000155099"/>
<reference evidence="13 14" key="1">
    <citation type="submission" date="2020-05" db="EMBL/GenBank/DDBJ databases">
        <title>Electrophorus electricus (electric eel) genome, fEleEle1, primary haplotype.</title>
        <authorList>
            <person name="Myers G."/>
            <person name="Meyer A."/>
            <person name="Fedrigo O."/>
            <person name="Formenti G."/>
            <person name="Rhie A."/>
            <person name="Tracey A."/>
            <person name="Sims Y."/>
            <person name="Jarvis E.D."/>
        </authorList>
    </citation>
    <scope>NUCLEOTIDE SEQUENCE [LARGE SCALE GENOMIC DNA]</scope>
</reference>
<keyword evidence="8" id="KW-0804">Transcription</keyword>
<feature type="domain" description="C2H2-type" evidence="12">
    <location>
        <begin position="11"/>
        <end position="40"/>
    </location>
</feature>
<dbReference type="InterPro" id="IPR013087">
    <property type="entry name" value="Znf_C2H2_type"/>
</dbReference>
<evidence type="ECO:0000313" key="14">
    <source>
        <dbReference type="Proteomes" id="UP000314983"/>
    </source>
</evidence>
<dbReference type="PROSITE" id="PS00028">
    <property type="entry name" value="ZINC_FINGER_C2H2_1"/>
    <property type="match status" value="2"/>
</dbReference>
<dbReference type="GO" id="GO:0000981">
    <property type="term" value="F:DNA-binding transcription factor activity, RNA polymerase II-specific"/>
    <property type="evidence" value="ECO:0007669"/>
    <property type="project" value="TreeGrafter"/>
</dbReference>
<keyword evidence="3" id="KW-0677">Repeat</keyword>
<feature type="domain" description="C2H2-type" evidence="12">
    <location>
        <begin position="41"/>
        <end position="68"/>
    </location>
</feature>